<protein>
    <submittedName>
        <fullName evidence="1">Uncharacterized protein</fullName>
    </submittedName>
</protein>
<evidence type="ECO:0000313" key="1">
    <source>
        <dbReference type="EMBL" id="GCD52580.1"/>
    </source>
</evidence>
<dbReference type="AlphaFoldDB" id="A0A401WTG7"/>
<sequence length="93" mass="10224">MHAAVSSCFSKYPLARGTAYKRFSCIYQAHSQYGPAAMGDHYNLLLQIDLASLNVGQDIDEGILSVKEGETALHWVTAKAYYQASHNISTAKK</sequence>
<gene>
    <name evidence="1" type="ORF">NBRC3188_1277</name>
</gene>
<name>A0A401WTG7_ACEPA</name>
<organism evidence="1 2">
    <name type="scientific">Acetobacter pasteurianus NBRC 3188</name>
    <dbReference type="NCBI Taxonomy" id="1226663"/>
    <lineage>
        <taxon>Bacteria</taxon>
        <taxon>Pseudomonadati</taxon>
        <taxon>Pseudomonadota</taxon>
        <taxon>Alphaproteobacteria</taxon>
        <taxon>Acetobacterales</taxon>
        <taxon>Acetobacteraceae</taxon>
        <taxon>Acetobacter</taxon>
    </lineage>
</organism>
<dbReference type="EMBL" id="BDES01000013">
    <property type="protein sequence ID" value="GCD52580.1"/>
    <property type="molecule type" value="Genomic_DNA"/>
</dbReference>
<proteinExistence type="predicted"/>
<comment type="caution">
    <text evidence="1">The sequence shown here is derived from an EMBL/GenBank/DDBJ whole genome shotgun (WGS) entry which is preliminary data.</text>
</comment>
<reference evidence="1 2" key="1">
    <citation type="submission" date="2016-06" db="EMBL/GenBank/DDBJ databases">
        <title>Acetobacter pasteurianus NBRC 3188 whole genome sequencing project.</title>
        <authorList>
            <person name="Matsutani M."/>
            <person name="Shiwa Y."/>
            <person name="Okamoto-Kainuma A."/>
            <person name="Ishikawa M."/>
            <person name="Koizumi Y."/>
            <person name="Yoshikawa H."/>
            <person name="Yakushi T."/>
            <person name="Matsushita K."/>
        </authorList>
    </citation>
    <scope>NUCLEOTIDE SEQUENCE [LARGE SCALE GENOMIC DNA]</scope>
    <source>
        <strain evidence="1 2">NBRC 3188</strain>
    </source>
</reference>
<accession>A0A401WTG7</accession>
<dbReference type="Proteomes" id="UP000287300">
    <property type="component" value="Unassembled WGS sequence"/>
</dbReference>
<evidence type="ECO:0000313" key="2">
    <source>
        <dbReference type="Proteomes" id="UP000287300"/>
    </source>
</evidence>